<comment type="caution">
    <text evidence="2">The sequence shown here is derived from an EMBL/GenBank/DDBJ whole genome shotgun (WGS) entry which is preliminary data.</text>
</comment>
<dbReference type="Proteomes" id="UP000177372">
    <property type="component" value="Unassembled WGS sequence"/>
</dbReference>
<evidence type="ECO:0000313" key="3">
    <source>
        <dbReference type="Proteomes" id="UP000177372"/>
    </source>
</evidence>
<feature type="compositionally biased region" description="Basic and acidic residues" evidence="1">
    <location>
        <begin position="123"/>
        <end position="136"/>
    </location>
</feature>
<dbReference type="STRING" id="1798512.A3A39_03440"/>
<dbReference type="EMBL" id="MFLZ01000010">
    <property type="protein sequence ID" value="OGG80297.1"/>
    <property type="molecule type" value="Genomic_DNA"/>
</dbReference>
<gene>
    <name evidence="2" type="ORF">A3A39_03440</name>
</gene>
<name>A0A1F6F379_9BACT</name>
<evidence type="ECO:0000313" key="2">
    <source>
        <dbReference type="EMBL" id="OGG80297.1"/>
    </source>
</evidence>
<dbReference type="AlphaFoldDB" id="A0A1F6F379"/>
<sequence length="182" mass="19048">MTVEGFPTIVQLLPAGGGGDGGGGGGGGLVIVTVTLQENAPDLLPVPDRVYVVVWEGITVSKPFSSTRTAPGDIVREPSLVPFAEFHDRFVLSPGAMDVGSATIMQPLAGCGGKSHSPAKWGSEGHDAGTIERPEGDASANRSSEEMKDSFPPVLTPLERTLRRTSAKTSHKRERILAFTLA</sequence>
<organism evidence="2 3">
    <name type="scientific">Candidatus Kaiserbacteria bacterium RIFCSPLOWO2_01_FULL_54_13</name>
    <dbReference type="NCBI Taxonomy" id="1798512"/>
    <lineage>
        <taxon>Bacteria</taxon>
        <taxon>Candidatus Kaiseribacteriota</taxon>
    </lineage>
</organism>
<proteinExistence type="predicted"/>
<evidence type="ECO:0000256" key="1">
    <source>
        <dbReference type="SAM" id="MobiDB-lite"/>
    </source>
</evidence>
<feature type="region of interest" description="Disordered" evidence="1">
    <location>
        <begin position="115"/>
        <end position="155"/>
    </location>
</feature>
<reference evidence="2 3" key="1">
    <citation type="journal article" date="2016" name="Nat. Commun.">
        <title>Thousands of microbial genomes shed light on interconnected biogeochemical processes in an aquifer system.</title>
        <authorList>
            <person name="Anantharaman K."/>
            <person name="Brown C.T."/>
            <person name="Hug L.A."/>
            <person name="Sharon I."/>
            <person name="Castelle C.J."/>
            <person name="Probst A.J."/>
            <person name="Thomas B.C."/>
            <person name="Singh A."/>
            <person name="Wilkins M.J."/>
            <person name="Karaoz U."/>
            <person name="Brodie E.L."/>
            <person name="Williams K.H."/>
            <person name="Hubbard S.S."/>
            <person name="Banfield J.F."/>
        </authorList>
    </citation>
    <scope>NUCLEOTIDE SEQUENCE [LARGE SCALE GENOMIC DNA]</scope>
</reference>
<accession>A0A1F6F379</accession>
<protein>
    <submittedName>
        <fullName evidence="2">Uncharacterized protein</fullName>
    </submittedName>
</protein>